<sequence length="163" mass="18936">METFLIIAVITIVLFLFMRGLFSFKNATQLTLRPFNEWIVLAKGGSKKEREVMSHTILLETGSLLERANIISQSEFKKIFSGSRIYASDVIILTLITTHIQDRFSDSSEFPLNESHQVRIYFYNCFSRLYFEGFYSEGNLYKGKNALMAMARYATDKEQQPWD</sequence>
<organism evidence="1 2">
    <name type="scientific">Psychrobacter coccoides</name>
    <dbReference type="NCBI Taxonomy" id="2818440"/>
    <lineage>
        <taxon>Bacteria</taxon>
        <taxon>Pseudomonadati</taxon>
        <taxon>Pseudomonadota</taxon>
        <taxon>Gammaproteobacteria</taxon>
        <taxon>Moraxellales</taxon>
        <taxon>Moraxellaceae</taxon>
        <taxon>Psychrobacter</taxon>
    </lineage>
</organism>
<name>A0ABS3NQM1_9GAMM</name>
<evidence type="ECO:0000313" key="1">
    <source>
        <dbReference type="EMBL" id="MBO1531330.1"/>
    </source>
</evidence>
<dbReference type="Proteomes" id="UP000664554">
    <property type="component" value="Unassembled WGS sequence"/>
</dbReference>
<dbReference type="RefSeq" id="WP_207991706.1">
    <property type="nucleotide sequence ID" value="NZ_JAGBKM010000015.1"/>
</dbReference>
<proteinExistence type="predicted"/>
<dbReference type="EMBL" id="JAGBKM010000015">
    <property type="protein sequence ID" value="MBO1531330.1"/>
    <property type="molecule type" value="Genomic_DNA"/>
</dbReference>
<evidence type="ECO:0000313" key="2">
    <source>
        <dbReference type="Proteomes" id="UP000664554"/>
    </source>
</evidence>
<accession>A0ABS3NQM1</accession>
<comment type="caution">
    <text evidence="1">The sequence shown here is derived from an EMBL/GenBank/DDBJ whole genome shotgun (WGS) entry which is preliminary data.</text>
</comment>
<evidence type="ECO:0008006" key="3">
    <source>
        <dbReference type="Google" id="ProtNLM"/>
    </source>
</evidence>
<reference evidence="1 2" key="1">
    <citation type="submission" date="2021-03" db="EMBL/GenBank/DDBJ databases">
        <authorList>
            <person name="Shang D.-D."/>
            <person name="Du Z.-J."/>
            <person name="Chen G.-J."/>
        </authorList>
    </citation>
    <scope>NUCLEOTIDE SEQUENCE [LARGE SCALE GENOMIC DNA]</scope>
    <source>
        <strain evidence="1 2">F1192</strain>
    </source>
</reference>
<gene>
    <name evidence="1" type="ORF">J3492_08900</name>
</gene>
<keyword evidence="2" id="KW-1185">Reference proteome</keyword>
<protein>
    <recommendedName>
        <fullName evidence="3">DUF4760 domain-containing protein</fullName>
    </recommendedName>
</protein>